<dbReference type="Proteomes" id="UP001236569">
    <property type="component" value="Unassembled WGS sequence"/>
</dbReference>
<dbReference type="Pfam" id="PF00085">
    <property type="entry name" value="Thioredoxin"/>
    <property type="match status" value="1"/>
</dbReference>
<protein>
    <submittedName>
        <fullName evidence="2">Thioredoxin domain-containing protein</fullName>
    </submittedName>
</protein>
<dbReference type="InterPro" id="IPR036249">
    <property type="entry name" value="Thioredoxin-like_sf"/>
</dbReference>
<proteinExistence type="predicted"/>
<evidence type="ECO:0000313" key="3">
    <source>
        <dbReference type="Proteomes" id="UP001236569"/>
    </source>
</evidence>
<dbReference type="PROSITE" id="PS51352">
    <property type="entry name" value="THIOREDOXIN_2"/>
    <property type="match status" value="1"/>
</dbReference>
<accession>A0ABT6YQH5</accession>
<dbReference type="CDD" id="cd02947">
    <property type="entry name" value="TRX_family"/>
    <property type="match status" value="1"/>
</dbReference>
<dbReference type="EMBL" id="JASHID010000011">
    <property type="protein sequence ID" value="MDI9865765.1"/>
    <property type="molecule type" value="Genomic_DNA"/>
</dbReference>
<evidence type="ECO:0000313" key="2">
    <source>
        <dbReference type="EMBL" id="MDI9865765.1"/>
    </source>
</evidence>
<comment type="caution">
    <text evidence="2">The sequence shown here is derived from an EMBL/GenBank/DDBJ whole genome shotgun (WGS) entry which is preliminary data.</text>
</comment>
<name>A0ABT6YQH5_9BACT</name>
<dbReference type="SUPFAM" id="SSF52833">
    <property type="entry name" value="Thioredoxin-like"/>
    <property type="match status" value="1"/>
</dbReference>
<dbReference type="InterPro" id="IPR013766">
    <property type="entry name" value="Thioredoxin_domain"/>
</dbReference>
<dbReference type="Gene3D" id="3.40.30.10">
    <property type="entry name" value="Glutaredoxin"/>
    <property type="match status" value="1"/>
</dbReference>
<keyword evidence="3" id="KW-1185">Reference proteome</keyword>
<reference evidence="2 3" key="1">
    <citation type="submission" date="2023-05" db="EMBL/GenBank/DDBJ databases">
        <title>Novel species of genus Flectobacillus isolated from stream in China.</title>
        <authorList>
            <person name="Lu H."/>
        </authorList>
    </citation>
    <scope>NUCLEOTIDE SEQUENCE [LARGE SCALE GENOMIC DNA]</scope>
    <source>
        <strain evidence="2 3">DC10W</strain>
    </source>
</reference>
<feature type="domain" description="Thioredoxin" evidence="1">
    <location>
        <begin position="59"/>
        <end position="229"/>
    </location>
</feature>
<evidence type="ECO:0000259" key="1">
    <source>
        <dbReference type="PROSITE" id="PS51352"/>
    </source>
</evidence>
<dbReference type="RefSeq" id="WP_283370715.1">
    <property type="nucleotide sequence ID" value="NZ_JASHID010000011.1"/>
</dbReference>
<dbReference type="PANTHER" id="PTHR45663">
    <property type="entry name" value="GEO12009P1"/>
    <property type="match status" value="1"/>
</dbReference>
<gene>
    <name evidence="2" type="ORF">QM480_15580</name>
</gene>
<sequence length="229" mass="26046">MKYILTLLLFILVGDAFSQDKLFRNTPKKIGDFQQLASKARYKNDSIRARAYDDSIRNYIINSKIDNYTFKTIEGFFLTTENVSKPIFLVTSASWCGPCRILVKPLNKIAEEYSDKIQFVVLYWDTKENIDSLAKKYSSKVTIVPSPKQSSSDGMMGLNITGFTHSLGYPTHYLIKNKIIIDYFTGALAANVNIQNSKEGFESPILDTDAKTFNLNYELLKTSVEKLLK</sequence>
<organism evidence="2 3">
    <name type="scientific">Flectobacillus longus</name>
    <dbReference type="NCBI Taxonomy" id="2984207"/>
    <lineage>
        <taxon>Bacteria</taxon>
        <taxon>Pseudomonadati</taxon>
        <taxon>Bacteroidota</taxon>
        <taxon>Cytophagia</taxon>
        <taxon>Cytophagales</taxon>
        <taxon>Flectobacillaceae</taxon>
        <taxon>Flectobacillus</taxon>
    </lineage>
</organism>
<dbReference type="PANTHER" id="PTHR45663:SF11">
    <property type="entry name" value="GEO12009P1"/>
    <property type="match status" value="1"/>
</dbReference>